<reference evidence="1" key="1">
    <citation type="submission" date="2021-03" db="EMBL/GenBank/DDBJ databases">
        <authorList>
            <person name="Kim M.K."/>
        </authorList>
    </citation>
    <scope>NUCLEOTIDE SEQUENCE</scope>
    <source>
        <strain evidence="1">BT186</strain>
    </source>
</reference>
<protein>
    <submittedName>
        <fullName evidence="1">Uncharacterized protein</fullName>
    </submittedName>
</protein>
<dbReference type="EMBL" id="JAFLQZ010000002">
    <property type="protein sequence ID" value="MBO0357188.1"/>
    <property type="molecule type" value="Genomic_DNA"/>
</dbReference>
<accession>A0A939EWH4</accession>
<name>A0A939EWH4_9BACT</name>
<dbReference type="RefSeq" id="WP_206981663.1">
    <property type="nucleotide sequence ID" value="NZ_JAFLQZ010000002.1"/>
</dbReference>
<gene>
    <name evidence="1" type="ORF">J0X19_04475</name>
</gene>
<dbReference type="Proteomes" id="UP000664144">
    <property type="component" value="Unassembled WGS sequence"/>
</dbReference>
<evidence type="ECO:0000313" key="1">
    <source>
        <dbReference type="EMBL" id="MBO0357188.1"/>
    </source>
</evidence>
<dbReference type="AlphaFoldDB" id="A0A939EWH4"/>
<comment type="caution">
    <text evidence="1">The sequence shown here is derived from an EMBL/GenBank/DDBJ whole genome shotgun (WGS) entry which is preliminary data.</text>
</comment>
<sequence>MLRTYLVLLLLVHYLLVVGAGLVGRPEPVRQHAADYVHSADCQRQHYLQLDCFDHCNGEQYVTTKPGQHQSWPQLLSSLKGLDVHCHLSAPVVLVAVDFLSEPQYAAETVAPFPVGFLRALYAPPRRG</sequence>
<proteinExistence type="predicted"/>
<evidence type="ECO:0000313" key="2">
    <source>
        <dbReference type="Proteomes" id="UP000664144"/>
    </source>
</evidence>
<organism evidence="1 2">
    <name type="scientific">Hymenobacter telluris</name>
    <dbReference type="NCBI Taxonomy" id="2816474"/>
    <lineage>
        <taxon>Bacteria</taxon>
        <taxon>Pseudomonadati</taxon>
        <taxon>Bacteroidota</taxon>
        <taxon>Cytophagia</taxon>
        <taxon>Cytophagales</taxon>
        <taxon>Hymenobacteraceae</taxon>
        <taxon>Hymenobacter</taxon>
    </lineage>
</organism>
<keyword evidence="2" id="KW-1185">Reference proteome</keyword>